<proteinExistence type="predicted"/>
<gene>
    <name evidence="1" type="ORF">E3U43_010641</name>
</gene>
<reference evidence="1" key="1">
    <citation type="submission" date="2018-11" db="EMBL/GenBank/DDBJ databases">
        <title>The sequence and de novo assembly of Larimichthys crocea genome using PacBio and Hi-C technologies.</title>
        <authorList>
            <person name="Xu P."/>
            <person name="Chen B."/>
            <person name="Zhou Z."/>
            <person name="Ke Q."/>
            <person name="Wu Y."/>
            <person name="Bai H."/>
            <person name="Pu F."/>
        </authorList>
    </citation>
    <scope>NUCLEOTIDE SEQUENCE</scope>
    <source>
        <tissue evidence="1">Muscle</tissue>
    </source>
</reference>
<comment type="caution">
    <text evidence="1">The sequence shown here is derived from an EMBL/GenBank/DDBJ whole genome shotgun (WGS) entry which is preliminary data.</text>
</comment>
<sequence length="932" mass="107152">MAGFIPGLLPTNHSQEKEFAQAYEDVLERYKDERDRVQKKTFTKWVNKHLIKVRKHISDLYEDLRDGHNLISLLEVLSGVTLPREKGRMRFHRLQNVQIALDFLKQRQVKLVNIRNDDITDGNPKLTLGLIWTIILHFQISEIYVSGESGDLTAKEKLLLWSQQATEGYPGLRCVNFTSSWSDGRMFNALLHRYRPDLIDMEVVSQQSNRENLEQAFEIAESLGVTRLLDAEDVDVPSPDEKSVITYVSSIYDAFPKIPEGGEGISANEVDQRWSEYQSRFSSLLQWSRQHTALMANKNFPQNPVELKALYNEYVHFKETEIPAKENEKGHIEHLYKLLEDMSRVESGEAVQCERELACYLQDCESLIRQLNQELKVLRDEKYYQVEQLAFRVSCLQEELVSLRLQCSSVYRKGHFSQALGSTRPEHTSHRGTDSGLTLGQTLLGAVGAVGAVGAALLRRPMARSQLVAMSSSEDEGSLRFIYELLGWVEETQEHSSWRLRSLESLHAFVSHCTEELIWLNEREEEEIAFDWSDNNPNMNAKRELHSEMRLELDEKQEVMHSLQETANRLCQENHPAKQTVEAYSAALQTQWQWVKQLCVCVEQHLKDNTAYFQFTSDARDCESYLRQLQETIKRQYTCDKNSRLSKLEDLLQDSMEEKEQLIEYRSTVASLVGRAKTVVQLRPRSAESTLGTTTPIKAICDYRQIEITISRGEECVLEDNSQRTKWKVISPTGNEAMVPSVCFTVPPPNQEAIDTASRAEQLYQKVMSLWHQLHINMKSVVSWHYLLKDIRSVSGWNLDTVRCQSPAERQQVLDHLESQLADFLSDSKESALFTPGERRELEKDVQQAQQHCQDLLLNMETVEKDESVSRSYLSELQNITLRLNDAEQRLMRGIETPPSSRQSGDSADKAVQIAEQEKLQSELDCPALHFG</sequence>
<evidence type="ECO:0000313" key="2">
    <source>
        <dbReference type="Proteomes" id="UP000793456"/>
    </source>
</evidence>
<protein>
    <submittedName>
        <fullName evidence="1">Uncharacterized protein</fullName>
    </submittedName>
</protein>
<dbReference type="Proteomes" id="UP000793456">
    <property type="component" value="Chromosome VI"/>
</dbReference>
<keyword evidence="2" id="KW-1185">Reference proteome</keyword>
<evidence type="ECO:0000313" key="1">
    <source>
        <dbReference type="EMBL" id="TMS18315.1"/>
    </source>
</evidence>
<organism evidence="1 2">
    <name type="scientific">Larimichthys crocea</name>
    <name type="common">Large yellow croaker</name>
    <name type="synonym">Pseudosciaena crocea</name>
    <dbReference type="NCBI Taxonomy" id="215358"/>
    <lineage>
        <taxon>Eukaryota</taxon>
        <taxon>Metazoa</taxon>
        <taxon>Chordata</taxon>
        <taxon>Craniata</taxon>
        <taxon>Vertebrata</taxon>
        <taxon>Euteleostomi</taxon>
        <taxon>Actinopterygii</taxon>
        <taxon>Neopterygii</taxon>
        <taxon>Teleostei</taxon>
        <taxon>Neoteleostei</taxon>
        <taxon>Acanthomorphata</taxon>
        <taxon>Eupercaria</taxon>
        <taxon>Sciaenidae</taxon>
        <taxon>Larimichthys</taxon>
    </lineage>
</organism>
<name>A0ACD3RFX3_LARCR</name>
<dbReference type="EMBL" id="CM011679">
    <property type="protein sequence ID" value="TMS18315.1"/>
    <property type="molecule type" value="Genomic_DNA"/>
</dbReference>
<accession>A0ACD3RFX3</accession>